<sequence>MTGKARDRRAVVTVPRHIQDESAGDRLRRWADEWRQMAGVALARSEGPKTGQIYDIVGTQNLFGEESLFINFGYWRNKPTTLDEASRDLARLVAQSAEFKSSDVIVDCGPGYGDQDILWINEFGPKHITGVNLATEQISIATRRVAEAGLSHRIDYVNASATDLPLDDRSCTKVVALESAFHFPSRVDFFTEALRVLKPGGRLVTADIVPKRTVLNAWARSEVARRGWRKASRRAVRGAVDLAGYRDLLLDVGFAEAVTRSITDDVYLPLAKFLRNRLSDPDMRHVNPVIRYSFTPLGFRLTTLQSDYIVAVAQKAKKR</sequence>
<dbReference type="SUPFAM" id="SSF53335">
    <property type="entry name" value="S-adenosyl-L-methionine-dependent methyltransferases"/>
    <property type="match status" value="1"/>
</dbReference>
<dbReference type="InterPro" id="IPR029063">
    <property type="entry name" value="SAM-dependent_MTases_sf"/>
</dbReference>
<gene>
    <name evidence="3" type="ORF">AWB95_17115</name>
    <name evidence="4" type="ORF">CQY23_07535</name>
</gene>
<dbReference type="GO" id="GO:0032259">
    <property type="term" value="P:methylation"/>
    <property type="evidence" value="ECO:0007669"/>
    <property type="project" value="UniProtKB-KW"/>
</dbReference>
<dbReference type="STRING" id="28045.AWB95_17115"/>
<dbReference type="Pfam" id="PF08241">
    <property type="entry name" value="Methyltransf_11"/>
    <property type="match status" value="1"/>
</dbReference>
<keyword evidence="1 3" id="KW-0808">Transferase</keyword>
<protein>
    <submittedName>
        <fullName evidence="3 4">Methyltransferase</fullName>
    </submittedName>
</protein>
<dbReference type="EMBL" id="PDKV01000006">
    <property type="protein sequence ID" value="PIB79750.1"/>
    <property type="molecule type" value="Genomic_DNA"/>
</dbReference>
<reference evidence="4 6" key="2">
    <citation type="journal article" date="2017" name="Infect. Genet. Evol.">
        <title>The new phylogeny of the genus Mycobacterium: The old and the news.</title>
        <authorList>
            <person name="Tortoli E."/>
            <person name="Fedrizzi T."/>
            <person name="Meehan C.J."/>
            <person name="Trovato A."/>
            <person name="Grottola A."/>
            <person name="Giacobazzi E."/>
            <person name="Serpini G.F."/>
            <person name="Tagliazucchi S."/>
            <person name="Fabio A."/>
            <person name="Bettua C."/>
            <person name="Bertorelli R."/>
            <person name="Frascaro F."/>
            <person name="De Sanctis V."/>
            <person name="Pecorari M."/>
            <person name="Jousson O."/>
            <person name="Segata N."/>
            <person name="Cirillo D.M."/>
        </authorList>
    </citation>
    <scope>NUCLEOTIDE SEQUENCE [LARGE SCALE GENOMIC DNA]</scope>
    <source>
        <strain evidence="4 6">NCTC 12882</strain>
    </source>
</reference>
<dbReference type="AlphaFoldDB" id="A0A1X1RN66"/>
<dbReference type="InterPro" id="IPR050447">
    <property type="entry name" value="Erg6_SMT_methyltransf"/>
</dbReference>
<evidence type="ECO:0000313" key="3">
    <source>
        <dbReference type="EMBL" id="ORV09937.1"/>
    </source>
</evidence>
<dbReference type="PANTHER" id="PTHR44068:SF11">
    <property type="entry name" value="GERANYL DIPHOSPHATE 2-C-METHYLTRANSFERASE"/>
    <property type="match status" value="1"/>
</dbReference>
<organism evidence="3 5">
    <name type="scientific">Mycobacterium celatum</name>
    <dbReference type="NCBI Taxonomy" id="28045"/>
    <lineage>
        <taxon>Bacteria</taxon>
        <taxon>Bacillati</taxon>
        <taxon>Actinomycetota</taxon>
        <taxon>Actinomycetes</taxon>
        <taxon>Mycobacteriales</taxon>
        <taxon>Mycobacteriaceae</taxon>
        <taxon>Mycobacterium</taxon>
    </lineage>
</organism>
<evidence type="ECO:0000259" key="2">
    <source>
        <dbReference type="Pfam" id="PF08241"/>
    </source>
</evidence>
<proteinExistence type="predicted"/>
<dbReference type="EMBL" id="LQOM01000037">
    <property type="protein sequence ID" value="ORV09937.1"/>
    <property type="molecule type" value="Genomic_DNA"/>
</dbReference>
<dbReference type="CDD" id="cd02440">
    <property type="entry name" value="AdoMet_MTases"/>
    <property type="match status" value="1"/>
</dbReference>
<evidence type="ECO:0000313" key="4">
    <source>
        <dbReference type="EMBL" id="PIB79750.1"/>
    </source>
</evidence>
<evidence type="ECO:0000256" key="1">
    <source>
        <dbReference type="ARBA" id="ARBA00022679"/>
    </source>
</evidence>
<keyword evidence="3" id="KW-0489">Methyltransferase</keyword>
<dbReference type="Proteomes" id="UP000193907">
    <property type="component" value="Unassembled WGS sequence"/>
</dbReference>
<feature type="domain" description="Methyltransferase type 11" evidence="2">
    <location>
        <begin position="107"/>
        <end position="204"/>
    </location>
</feature>
<dbReference type="Proteomes" id="UP000230971">
    <property type="component" value="Unassembled WGS sequence"/>
</dbReference>
<evidence type="ECO:0000313" key="6">
    <source>
        <dbReference type="Proteomes" id="UP000230971"/>
    </source>
</evidence>
<reference evidence="3 5" key="1">
    <citation type="submission" date="2016-01" db="EMBL/GenBank/DDBJ databases">
        <title>The new phylogeny of the genus Mycobacterium.</title>
        <authorList>
            <person name="Tarcisio F."/>
            <person name="Conor M."/>
            <person name="Antonella G."/>
            <person name="Elisabetta G."/>
            <person name="Giulia F.S."/>
            <person name="Sara T."/>
            <person name="Anna F."/>
            <person name="Clotilde B."/>
            <person name="Roberto B."/>
            <person name="Veronica D.S."/>
            <person name="Fabio R."/>
            <person name="Monica P."/>
            <person name="Olivier J."/>
            <person name="Enrico T."/>
            <person name="Nicola S."/>
        </authorList>
    </citation>
    <scope>NUCLEOTIDE SEQUENCE [LARGE SCALE GENOMIC DNA]</scope>
    <source>
        <strain evidence="3 5">DSM 44243</strain>
    </source>
</reference>
<name>A0A1X1RN66_MYCCE</name>
<dbReference type="OrthoDB" id="9769602at2"/>
<dbReference type="GO" id="GO:0008757">
    <property type="term" value="F:S-adenosylmethionine-dependent methyltransferase activity"/>
    <property type="evidence" value="ECO:0007669"/>
    <property type="project" value="InterPro"/>
</dbReference>
<comment type="caution">
    <text evidence="3">The sequence shown here is derived from an EMBL/GenBank/DDBJ whole genome shotgun (WGS) entry which is preliminary data.</text>
</comment>
<dbReference type="PANTHER" id="PTHR44068">
    <property type="entry name" value="ZGC:194242"/>
    <property type="match status" value="1"/>
</dbReference>
<evidence type="ECO:0000313" key="5">
    <source>
        <dbReference type="Proteomes" id="UP000193907"/>
    </source>
</evidence>
<dbReference type="Gene3D" id="3.40.50.150">
    <property type="entry name" value="Vaccinia Virus protein VP39"/>
    <property type="match status" value="1"/>
</dbReference>
<accession>A0A1X1RN66</accession>
<keyword evidence="5" id="KW-1185">Reference proteome</keyword>
<dbReference type="InterPro" id="IPR013216">
    <property type="entry name" value="Methyltransf_11"/>
</dbReference>